<keyword evidence="1" id="KW-0472">Membrane</keyword>
<name>A0A2N0ZB02_9BACI</name>
<dbReference type="Proteomes" id="UP000233343">
    <property type="component" value="Unassembled WGS sequence"/>
</dbReference>
<evidence type="ECO:0000313" key="3">
    <source>
        <dbReference type="Proteomes" id="UP000233343"/>
    </source>
</evidence>
<dbReference type="RefSeq" id="WP_066194577.1">
    <property type="nucleotide sequence ID" value="NZ_JARSFA010000044.1"/>
</dbReference>
<feature type="transmembrane region" description="Helical" evidence="1">
    <location>
        <begin position="66"/>
        <end position="85"/>
    </location>
</feature>
<sequence length="165" mass="19056">MNWNEKVQFYLSAILTLTAITLLVTTFNGLFVPSPFMGFILTILSLGLYTVHVLQKQTNKFKEVLLVALSLLFPVLIISSLIYKVWVWEAFFTKHGITQLTLSSFIVLAAYLCMAYVRAKVSYKRVKGNQKHNTKWRLNKKKVKEIEDSEQIYLKLGTVYENPDK</sequence>
<evidence type="ECO:0000256" key="1">
    <source>
        <dbReference type="SAM" id="Phobius"/>
    </source>
</evidence>
<proteinExistence type="predicted"/>
<reference evidence="2 3" key="1">
    <citation type="journal article" date="2010" name="Int. J. Syst. Evol. Microbiol.">
        <title>Bacillus horneckiae sp. nov., isolated from a spacecraft-assembly clean room.</title>
        <authorList>
            <person name="Vaishampayan P."/>
            <person name="Probst A."/>
            <person name="Krishnamurthi S."/>
            <person name="Ghosh S."/>
            <person name="Osman S."/>
            <person name="McDowall A."/>
            <person name="Ruckmani A."/>
            <person name="Mayilraj S."/>
            <person name="Venkateswaran K."/>
        </authorList>
    </citation>
    <scope>NUCLEOTIDE SEQUENCE [LARGE SCALE GENOMIC DNA]</scope>
    <source>
        <strain evidence="3">1PO1SC</strain>
    </source>
</reference>
<organism evidence="2 3">
    <name type="scientific">Cytobacillus horneckiae</name>
    <dbReference type="NCBI Taxonomy" id="549687"/>
    <lineage>
        <taxon>Bacteria</taxon>
        <taxon>Bacillati</taxon>
        <taxon>Bacillota</taxon>
        <taxon>Bacilli</taxon>
        <taxon>Bacillales</taxon>
        <taxon>Bacillaceae</taxon>
        <taxon>Cytobacillus</taxon>
    </lineage>
</organism>
<accession>A0A2N0ZB02</accession>
<feature type="transmembrane region" description="Helical" evidence="1">
    <location>
        <begin position="97"/>
        <end position="117"/>
    </location>
</feature>
<dbReference type="AlphaFoldDB" id="A0A2N0ZB02"/>
<keyword evidence="1" id="KW-1133">Transmembrane helix</keyword>
<feature type="transmembrane region" description="Helical" evidence="1">
    <location>
        <begin position="36"/>
        <end position="54"/>
    </location>
</feature>
<evidence type="ECO:0000313" key="2">
    <source>
        <dbReference type="EMBL" id="PKG26697.1"/>
    </source>
</evidence>
<protein>
    <submittedName>
        <fullName evidence="2">Uncharacterized protein</fullName>
    </submittedName>
</protein>
<gene>
    <name evidence="2" type="ORF">CWS20_22890</name>
</gene>
<keyword evidence="1" id="KW-0812">Transmembrane</keyword>
<dbReference type="EMBL" id="PISD01000061">
    <property type="protein sequence ID" value="PKG26697.1"/>
    <property type="molecule type" value="Genomic_DNA"/>
</dbReference>
<feature type="transmembrane region" description="Helical" evidence="1">
    <location>
        <begin position="7"/>
        <end position="30"/>
    </location>
</feature>
<comment type="caution">
    <text evidence="2">The sequence shown here is derived from an EMBL/GenBank/DDBJ whole genome shotgun (WGS) entry which is preliminary data.</text>
</comment>
<keyword evidence="3" id="KW-1185">Reference proteome</keyword>